<feature type="binding site" description="axial binding residue" evidence="3">
    <location>
        <position position="379"/>
    </location>
    <ligand>
        <name>heme</name>
        <dbReference type="ChEBI" id="CHEBI:30413"/>
    </ligand>
    <ligandPart>
        <name>Fe</name>
        <dbReference type="ChEBI" id="CHEBI:18248"/>
    </ligandPart>
</feature>
<dbReference type="Gene3D" id="1.10.630.10">
    <property type="entry name" value="Cytochrome P450"/>
    <property type="match status" value="1"/>
</dbReference>
<dbReference type="InterPro" id="IPR017972">
    <property type="entry name" value="Cyt_P450_CS"/>
</dbReference>
<evidence type="ECO:0000256" key="4">
    <source>
        <dbReference type="RuleBase" id="RU000461"/>
    </source>
</evidence>
<evidence type="ECO:0000256" key="2">
    <source>
        <dbReference type="ARBA" id="ARBA00010617"/>
    </source>
</evidence>
<dbReference type="Pfam" id="PF00067">
    <property type="entry name" value="p450"/>
    <property type="match status" value="1"/>
</dbReference>
<keyword evidence="3 4" id="KW-0408">Iron</keyword>
<dbReference type="InterPro" id="IPR050121">
    <property type="entry name" value="Cytochrome_P450_monoxygenase"/>
</dbReference>
<sequence length="434" mass="48594">MGALSKFKSNSLGLITDLQGKYGGIVRVKLGPYLVHQLTEPSAIKHVLQDNPDNYRRGRFYQGFNLFMGRGMLTTDGAEWRKRKQLSQPFFQRARIEAAAPIITDCVEDLLARWSGPAERGEVIDITDDLMWLSMGVLSRALFGIDLRERAEELVPAVRFSLKAMIITGKVEQMLPQWVPTRYQRDLKRYQAVLNNVIDDVITAQQGTDDDNLVNALLAARDPDTGEPWDRRAIRAELKTHFMAGHETTGCGLAWTLYSIAQHVDVRRKLTDELDTVLDGRTPTVEDLANLPYLRQVVDESLRLNPPIWLFPREAIADDEIGGYHVPAGTSVLIPPYAAHHNPEVWDSPEAFDPERFCPAGPGPKRYSYLPFGGGGRRCIGSHLATLELQLTVAMVAQRYRLSLASGEHVLPTGLVSLRPQPGVRMRLEPVVRA</sequence>
<keyword evidence="4" id="KW-0503">Monooxygenase</keyword>
<dbReference type="GO" id="GO:0020037">
    <property type="term" value="F:heme binding"/>
    <property type="evidence" value="ECO:0007669"/>
    <property type="project" value="InterPro"/>
</dbReference>
<evidence type="ECO:0000256" key="3">
    <source>
        <dbReference type="PIRSR" id="PIRSR602401-1"/>
    </source>
</evidence>
<dbReference type="InterPro" id="IPR001128">
    <property type="entry name" value="Cyt_P450"/>
</dbReference>
<dbReference type="InterPro" id="IPR002401">
    <property type="entry name" value="Cyt_P450_E_grp-I"/>
</dbReference>
<keyword evidence="3 4" id="KW-0349">Heme</keyword>
<proteinExistence type="inferred from homology"/>
<protein>
    <recommendedName>
        <fullName evidence="7">Cytochrome P450</fullName>
    </recommendedName>
</protein>
<comment type="caution">
    <text evidence="5">The sequence shown here is derived from an EMBL/GenBank/DDBJ whole genome shotgun (WGS) entry which is preliminary data.</text>
</comment>
<dbReference type="Proteomes" id="UP000321424">
    <property type="component" value="Unassembled WGS sequence"/>
</dbReference>
<evidence type="ECO:0000313" key="6">
    <source>
        <dbReference type="Proteomes" id="UP000321424"/>
    </source>
</evidence>
<accession>A0A511MDT4</accession>
<dbReference type="InterPro" id="IPR036396">
    <property type="entry name" value="Cyt_P450_sf"/>
</dbReference>
<dbReference type="GO" id="GO:0016705">
    <property type="term" value="F:oxidoreductase activity, acting on paired donors, with incorporation or reduction of molecular oxygen"/>
    <property type="evidence" value="ECO:0007669"/>
    <property type="project" value="InterPro"/>
</dbReference>
<evidence type="ECO:0000256" key="1">
    <source>
        <dbReference type="ARBA" id="ARBA00001971"/>
    </source>
</evidence>
<reference evidence="5 6" key="1">
    <citation type="submission" date="2019-07" db="EMBL/GenBank/DDBJ databases">
        <title>Whole genome shotgun sequence of Nocardia ninae NBRC 108245.</title>
        <authorList>
            <person name="Hosoyama A."/>
            <person name="Uohara A."/>
            <person name="Ohji S."/>
            <person name="Ichikawa N."/>
        </authorList>
    </citation>
    <scope>NUCLEOTIDE SEQUENCE [LARGE SCALE GENOMIC DNA]</scope>
    <source>
        <strain evidence="5 6">NBRC 108245</strain>
    </source>
</reference>
<dbReference type="AlphaFoldDB" id="A0A511MDT4"/>
<dbReference type="PRINTS" id="PR00385">
    <property type="entry name" value="P450"/>
</dbReference>
<dbReference type="GO" id="GO:0005506">
    <property type="term" value="F:iron ion binding"/>
    <property type="evidence" value="ECO:0007669"/>
    <property type="project" value="InterPro"/>
</dbReference>
<dbReference type="EMBL" id="BJXA01000019">
    <property type="protein sequence ID" value="GEM38810.1"/>
    <property type="molecule type" value="Genomic_DNA"/>
</dbReference>
<dbReference type="PANTHER" id="PTHR24305">
    <property type="entry name" value="CYTOCHROME P450"/>
    <property type="match status" value="1"/>
</dbReference>
<dbReference type="PANTHER" id="PTHR24305:SF166">
    <property type="entry name" value="CYTOCHROME P450 12A4, MITOCHONDRIAL-RELATED"/>
    <property type="match status" value="1"/>
</dbReference>
<keyword evidence="3 4" id="KW-0479">Metal-binding</keyword>
<keyword evidence="4" id="KW-0560">Oxidoreductase</keyword>
<name>A0A511MDT4_9NOCA</name>
<dbReference type="SUPFAM" id="SSF48264">
    <property type="entry name" value="Cytochrome P450"/>
    <property type="match status" value="1"/>
</dbReference>
<comment type="cofactor">
    <cofactor evidence="1 3">
        <name>heme</name>
        <dbReference type="ChEBI" id="CHEBI:30413"/>
    </cofactor>
</comment>
<dbReference type="GO" id="GO:0004497">
    <property type="term" value="F:monooxygenase activity"/>
    <property type="evidence" value="ECO:0007669"/>
    <property type="project" value="UniProtKB-KW"/>
</dbReference>
<gene>
    <name evidence="5" type="ORF">NN4_33290</name>
</gene>
<organism evidence="5 6">
    <name type="scientific">Nocardia ninae NBRC 108245</name>
    <dbReference type="NCBI Taxonomy" id="1210091"/>
    <lineage>
        <taxon>Bacteria</taxon>
        <taxon>Bacillati</taxon>
        <taxon>Actinomycetota</taxon>
        <taxon>Actinomycetes</taxon>
        <taxon>Mycobacteriales</taxon>
        <taxon>Nocardiaceae</taxon>
        <taxon>Nocardia</taxon>
    </lineage>
</organism>
<comment type="similarity">
    <text evidence="2 4">Belongs to the cytochrome P450 family.</text>
</comment>
<dbReference type="CDD" id="cd20620">
    <property type="entry name" value="CYP132-like"/>
    <property type="match status" value="1"/>
</dbReference>
<evidence type="ECO:0008006" key="7">
    <source>
        <dbReference type="Google" id="ProtNLM"/>
    </source>
</evidence>
<evidence type="ECO:0000313" key="5">
    <source>
        <dbReference type="EMBL" id="GEM38810.1"/>
    </source>
</evidence>
<keyword evidence="6" id="KW-1185">Reference proteome</keyword>
<dbReference type="PRINTS" id="PR00463">
    <property type="entry name" value="EP450I"/>
</dbReference>
<dbReference type="PROSITE" id="PS00086">
    <property type="entry name" value="CYTOCHROME_P450"/>
    <property type="match status" value="1"/>
</dbReference>